<protein>
    <submittedName>
        <fullName evidence="2">Uncharacterized protein</fullName>
    </submittedName>
</protein>
<feature type="region of interest" description="Disordered" evidence="1">
    <location>
        <begin position="84"/>
        <end position="105"/>
    </location>
</feature>
<evidence type="ECO:0000313" key="2">
    <source>
        <dbReference type="EMBL" id="VFS92607.1"/>
    </source>
</evidence>
<proteinExistence type="predicted"/>
<evidence type="ECO:0000313" key="3">
    <source>
        <dbReference type="Proteomes" id="UP000345637"/>
    </source>
</evidence>
<dbReference type="AlphaFoldDB" id="A0A485D7D0"/>
<accession>A0A485D7D0</accession>
<name>A0A485D7D0_RAOPL</name>
<sequence>MKETARRLTSSDGRERCHAIDYVLVAMVFPLKGTPVTKNNGASAKHLVPQIGFHRCINDGHTRWQIDHSLFCAKALSGKRVKVDSKHHRCHTQSRDTDNTPSIKNTPHRPLLLSIV</sequence>
<reference evidence="2 3" key="1">
    <citation type="submission" date="2019-03" db="EMBL/GenBank/DDBJ databases">
        <authorList>
            <consortium name="Pathogen Informatics"/>
        </authorList>
    </citation>
    <scope>NUCLEOTIDE SEQUENCE [LARGE SCALE GENOMIC DNA]</scope>
    <source>
        <strain evidence="2 3">NCTC12998</strain>
    </source>
</reference>
<gene>
    <name evidence="2" type="ORF">NCTC12998_07398</name>
</gene>
<organism evidence="2 3">
    <name type="scientific">Raoultella planticola</name>
    <name type="common">Klebsiella planticola</name>
    <dbReference type="NCBI Taxonomy" id="575"/>
    <lineage>
        <taxon>Bacteria</taxon>
        <taxon>Pseudomonadati</taxon>
        <taxon>Pseudomonadota</taxon>
        <taxon>Gammaproteobacteria</taxon>
        <taxon>Enterobacterales</taxon>
        <taxon>Enterobacteriaceae</taxon>
        <taxon>Klebsiella/Raoultella group</taxon>
        <taxon>Raoultella</taxon>
    </lineage>
</organism>
<evidence type="ECO:0000256" key="1">
    <source>
        <dbReference type="SAM" id="MobiDB-lite"/>
    </source>
</evidence>
<dbReference type="EMBL" id="CAADJE010000042">
    <property type="protein sequence ID" value="VFS92607.1"/>
    <property type="molecule type" value="Genomic_DNA"/>
</dbReference>
<dbReference type="Proteomes" id="UP000345637">
    <property type="component" value="Unassembled WGS sequence"/>
</dbReference>